<dbReference type="PANTHER" id="PTHR31157:SF1">
    <property type="entry name" value="SCP DOMAIN-CONTAINING PROTEIN"/>
    <property type="match status" value="1"/>
</dbReference>
<evidence type="ECO:0000259" key="2">
    <source>
        <dbReference type="Pfam" id="PF00188"/>
    </source>
</evidence>
<accession>A0A0Q0YL64</accession>
<feature type="chain" id="PRO_5006187144" evidence="1">
    <location>
        <begin position="31"/>
        <end position="144"/>
    </location>
</feature>
<dbReference type="Proteomes" id="UP000050517">
    <property type="component" value="Unassembled WGS sequence"/>
</dbReference>
<dbReference type="AlphaFoldDB" id="A0A0Q0YL64"/>
<evidence type="ECO:0000313" key="4">
    <source>
        <dbReference type="Proteomes" id="UP000050517"/>
    </source>
</evidence>
<comment type="caution">
    <text evidence="3">The sequence shown here is derived from an EMBL/GenBank/DDBJ whole genome shotgun (WGS) entry which is preliminary data.</text>
</comment>
<dbReference type="Pfam" id="PF00188">
    <property type="entry name" value="CAP"/>
    <property type="match status" value="1"/>
</dbReference>
<organism evidence="3 4">
    <name type="scientific">Corynebacterium oculi</name>
    <dbReference type="NCBI Taxonomy" id="1544416"/>
    <lineage>
        <taxon>Bacteria</taxon>
        <taxon>Bacillati</taxon>
        <taxon>Actinomycetota</taxon>
        <taxon>Actinomycetes</taxon>
        <taxon>Mycobacteriales</taxon>
        <taxon>Corynebacteriaceae</taxon>
        <taxon>Corynebacterium</taxon>
    </lineage>
</organism>
<dbReference type="PANTHER" id="PTHR31157">
    <property type="entry name" value="SCP DOMAIN-CONTAINING PROTEIN"/>
    <property type="match status" value="1"/>
</dbReference>
<protein>
    <submittedName>
        <fullName evidence="3">Cysteine-rich secretory protein family protein</fullName>
    </submittedName>
</protein>
<name>A0A0Q0YL64_9CORY</name>
<evidence type="ECO:0000256" key="1">
    <source>
        <dbReference type="SAM" id="SignalP"/>
    </source>
</evidence>
<dbReference type="Gene3D" id="3.40.33.10">
    <property type="entry name" value="CAP"/>
    <property type="match status" value="1"/>
</dbReference>
<dbReference type="InterPro" id="IPR035940">
    <property type="entry name" value="CAP_sf"/>
</dbReference>
<keyword evidence="1" id="KW-0732">Signal</keyword>
<reference evidence="3 4" key="1">
    <citation type="submission" date="2015-10" db="EMBL/GenBank/DDBJ databases">
        <title>Corynebacteirum lowii and Corynebacterium oculi species nova, derived from human clinical disease and and emended description of Corynebacterium mastiditis.</title>
        <authorList>
            <person name="Bernard K."/>
            <person name="Pacheco A.L."/>
            <person name="Mcdougall C."/>
            <person name="Burtx T."/>
            <person name="Weibe D."/>
            <person name="Tyler S."/>
            <person name="Olson A.B."/>
            <person name="Cnockaert M."/>
            <person name="Eguchi H."/>
            <person name="Kuwahara T."/>
            <person name="Nakayama-Imaohji H."/>
            <person name="Boudewijins M."/>
            <person name="Van Hoecke F."/>
            <person name="Bernier A.-M."/>
            <person name="Vandamme P."/>
        </authorList>
    </citation>
    <scope>NUCLEOTIDE SEQUENCE [LARGE SCALE GENOMIC DNA]</scope>
    <source>
        <strain evidence="3 4">NML 130210</strain>
    </source>
</reference>
<dbReference type="OrthoDB" id="68195at2"/>
<gene>
    <name evidence="3" type="ORF">Cocul_02190</name>
</gene>
<sequence length="144" mass="16066">MFSLRKTAKTLSTAALATAVMIVPAQAAHAFNCADAHVVDVVNATNDYRAANGLKKVNCDNSLTAESQEWAETMRNTKNFDHDPNTRTLENIYYGTNPTTDDAVQKWIDSPGHRANMLDKDVEIMGVGWAQNEKNQTYAVQRFW</sequence>
<dbReference type="SUPFAM" id="SSF55797">
    <property type="entry name" value="PR-1-like"/>
    <property type="match status" value="1"/>
</dbReference>
<feature type="domain" description="SCP" evidence="2">
    <location>
        <begin position="42"/>
        <end position="143"/>
    </location>
</feature>
<dbReference type="CDD" id="cd05379">
    <property type="entry name" value="CAP_bacterial"/>
    <property type="match status" value="1"/>
</dbReference>
<feature type="signal peptide" evidence="1">
    <location>
        <begin position="1"/>
        <end position="30"/>
    </location>
</feature>
<proteinExistence type="predicted"/>
<evidence type="ECO:0000313" key="3">
    <source>
        <dbReference type="EMBL" id="KQB83217.1"/>
    </source>
</evidence>
<dbReference type="EMBL" id="LKST01000004">
    <property type="protein sequence ID" value="KQB83217.1"/>
    <property type="molecule type" value="Genomic_DNA"/>
</dbReference>
<dbReference type="InterPro" id="IPR014044">
    <property type="entry name" value="CAP_dom"/>
</dbReference>
<dbReference type="RefSeq" id="WP_055123250.1">
    <property type="nucleotide sequence ID" value="NZ_LKST01000004.1"/>
</dbReference>
<dbReference type="PATRIC" id="fig|1544416.3.peg.2185"/>
<keyword evidence="4" id="KW-1185">Reference proteome</keyword>